<sequence>MRSINFLGNLSSFITYSKLGSSNPKVFIESRMMRIARWSGRLVREVMEMLEEYKKLEKIWSKMKALKIPNNVDMSALSKTHERSTHQQDPPFSYAQADWWHGV</sequence>
<evidence type="ECO:0000313" key="4">
    <source>
        <dbReference type="EMBL" id="VDC71276.1"/>
    </source>
</evidence>
<feature type="region of interest" description="Disordered" evidence="1">
    <location>
        <begin position="77"/>
        <end position="103"/>
    </location>
</feature>
<dbReference type="Gene3D" id="1.10.260.30">
    <property type="entry name" value="Signal recognition particle, SRP54 subunit, M-domain"/>
    <property type="match status" value="1"/>
</dbReference>
<organism evidence="4">
    <name type="scientific">Brassica campestris</name>
    <name type="common">Field mustard</name>
    <dbReference type="NCBI Taxonomy" id="3711"/>
    <lineage>
        <taxon>Eukaryota</taxon>
        <taxon>Viridiplantae</taxon>
        <taxon>Streptophyta</taxon>
        <taxon>Embryophyta</taxon>
        <taxon>Tracheophyta</taxon>
        <taxon>Spermatophyta</taxon>
        <taxon>Magnoliopsida</taxon>
        <taxon>eudicotyledons</taxon>
        <taxon>Gunneridae</taxon>
        <taxon>Pentapetalae</taxon>
        <taxon>rosids</taxon>
        <taxon>malvids</taxon>
        <taxon>Brassicales</taxon>
        <taxon>Brassicaceae</taxon>
        <taxon>Brassiceae</taxon>
        <taxon>Brassica</taxon>
    </lineage>
</organism>
<dbReference type="Pfam" id="PF02978">
    <property type="entry name" value="SRP_SPB"/>
    <property type="match status" value="1"/>
</dbReference>
<evidence type="ECO:0000313" key="3">
    <source>
        <dbReference type="EMBL" id="CAG7875687.1"/>
    </source>
</evidence>
<accession>A0A3P5YU32</accession>
<dbReference type="InterPro" id="IPR004125">
    <property type="entry name" value="Signal_recog_particle_SRP54_M"/>
</dbReference>
<dbReference type="InterPro" id="IPR036891">
    <property type="entry name" value="Signal_recog_part_SRP54_M_sf"/>
</dbReference>
<dbReference type="AlphaFoldDB" id="A0A3P5YU32"/>
<dbReference type="GO" id="GO:0006614">
    <property type="term" value="P:SRP-dependent cotranslational protein targeting to membrane"/>
    <property type="evidence" value="ECO:0007669"/>
    <property type="project" value="InterPro"/>
</dbReference>
<dbReference type="Gramene" id="A05p22080.2_BraZ1">
    <property type="protein sequence ID" value="A05p22080.2_BraZ1.CDS.1"/>
    <property type="gene ID" value="A05g22080.2_BraZ1"/>
</dbReference>
<evidence type="ECO:0000259" key="2">
    <source>
        <dbReference type="Pfam" id="PF02978"/>
    </source>
</evidence>
<dbReference type="EMBL" id="LS974621">
    <property type="protein sequence ID" value="CAG7875687.1"/>
    <property type="molecule type" value="Genomic_DNA"/>
</dbReference>
<dbReference type="EMBL" id="LR031570">
    <property type="protein sequence ID" value="VDC71276.1"/>
    <property type="molecule type" value="Genomic_DNA"/>
</dbReference>
<proteinExistence type="predicted"/>
<reference evidence="4" key="1">
    <citation type="submission" date="2018-11" db="EMBL/GenBank/DDBJ databases">
        <authorList>
            <consortium name="Genoscope - CEA"/>
            <person name="William W."/>
        </authorList>
    </citation>
    <scope>NUCLEOTIDE SEQUENCE</scope>
</reference>
<feature type="domain" description="Signal recognition particle SRP54 subunit M-domain" evidence="2">
    <location>
        <begin position="22"/>
        <end position="59"/>
    </location>
</feature>
<gene>
    <name evidence="4" type="ORF">BRAA05T20990Z</name>
    <name evidence="3" type="ORF">BRAPAZ1V2_A05P22080.2</name>
</gene>
<name>A0A3P5YU32_BRACM</name>
<dbReference type="GO" id="GO:0048500">
    <property type="term" value="C:signal recognition particle"/>
    <property type="evidence" value="ECO:0007669"/>
    <property type="project" value="InterPro"/>
</dbReference>
<dbReference type="GO" id="GO:0008312">
    <property type="term" value="F:7S RNA binding"/>
    <property type="evidence" value="ECO:0007669"/>
    <property type="project" value="InterPro"/>
</dbReference>
<dbReference type="Proteomes" id="UP000694005">
    <property type="component" value="Chromosome A05"/>
</dbReference>
<dbReference type="SUPFAM" id="SSF47446">
    <property type="entry name" value="Signal peptide-binding domain"/>
    <property type="match status" value="1"/>
</dbReference>
<protein>
    <recommendedName>
        <fullName evidence="2">Signal recognition particle SRP54 subunit M-domain domain-containing protein</fullName>
    </recommendedName>
</protein>
<evidence type="ECO:0000256" key="1">
    <source>
        <dbReference type="SAM" id="MobiDB-lite"/>
    </source>
</evidence>